<keyword evidence="4" id="KW-1185">Reference proteome</keyword>
<comment type="caution">
    <text evidence="3">The sequence shown here is derived from an EMBL/GenBank/DDBJ whole genome shotgun (WGS) entry which is preliminary data.</text>
</comment>
<organism evidence="3 4">
    <name type="scientific">Oculimacula yallundae</name>
    <dbReference type="NCBI Taxonomy" id="86028"/>
    <lineage>
        <taxon>Eukaryota</taxon>
        <taxon>Fungi</taxon>
        <taxon>Dikarya</taxon>
        <taxon>Ascomycota</taxon>
        <taxon>Pezizomycotina</taxon>
        <taxon>Leotiomycetes</taxon>
        <taxon>Helotiales</taxon>
        <taxon>Ploettnerulaceae</taxon>
        <taxon>Oculimacula</taxon>
    </lineage>
</organism>
<evidence type="ECO:0000313" key="3">
    <source>
        <dbReference type="EMBL" id="KAL2059983.1"/>
    </source>
</evidence>
<evidence type="ECO:0000256" key="2">
    <source>
        <dbReference type="SAM" id="SignalP"/>
    </source>
</evidence>
<name>A0ABR4BQH7_9HELO</name>
<keyword evidence="2" id="KW-0732">Signal</keyword>
<gene>
    <name evidence="3" type="ORF">VTL71DRAFT_9805</name>
</gene>
<reference evidence="3 4" key="1">
    <citation type="journal article" date="2024" name="Commun. Biol.">
        <title>Comparative genomic analysis of thermophilic fungi reveals convergent evolutionary adaptations and gene losses.</title>
        <authorList>
            <person name="Steindorff A.S."/>
            <person name="Aguilar-Pontes M.V."/>
            <person name="Robinson A.J."/>
            <person name="Andreopoulos B."/>
            <person name="LaButti K."/>
            <person name="Kuo A."/>
            <person name="Mondo S."/>
            <person name="Riley R."/>
            <person name="Otillar R."/>
            <person name="Haridas S."/>
            <person name="Lipzen A."/>
            <person name="Grimwood J."/>
            <person name="Schmutz J."/>
            <person name="Clum A."/>
            <person name="Reid I.D."/>
            <person name="Moisan M.C."/>
            <person name="Butler G."/>
            <person name="Nguyen T.T.M."/>
            <person name="Dewar K."/>
            <person name="Conant G."/>
            <person name="Drula E."/>
            <person name="Henrissat B."/>
            <person name="Hansel C."/>
            <person name="Singer S."/>
            <person name="Hutchinson M.I."/>
            <person name="de Vries R.P."/>
            <person name="Natvig D.O."/>
            <person name="Powell A.J."/>
            <person name="Tsang A."/>
            <person name="Grigoriev I.V."/>
        </authorList>
    </citation>
    <scope>NUCLEOTIDE SEQUENCE [LARGE SCALE GENOMIC DNA]</scope>
    <source>
        <strain evidence="3 4">CBS 494.80</strain>
    </source>
</reference>
<feature type="signal peptide" evidence="2">
    <location>
        <begin position="1"/>
        <end position="17"/>
    </location>
</feature>
<dbReference type="EMBL" id="JAZHXI010000024">
    <property type="protein sequence ID" value="KAL2059983.1"/>
    <property type="molecule type" value="Genomic_DNA"/>
</dbReference>
<evidence type="ECO:0000313" key="4">
    <source>
        <dbReference type="Proteomes" id="UP001595075"/>
    </source>
</evidence>
<accession>A0ABR4BQH7</accession>
<proteinExistence type="predicted"/>
<feature type="chain" id="PRO_5047444053" evidence="2">
    <location>
        <begin position="18"/>
        <end position="256"/>
    </location>
</feature>
<protein>
    <submittedName>
        <fullName evidence="3">Uncharacterized protein</fullName>
    </submittedName>
</protein>
<feature type="region of interest" description="Disordered" evidence="1">
    <location>
        <begin position="235"/>
        <end position="256"/>
    </location>
</feature>
<evidence type="ECO:0000256" key="1">
    <source>
        <dbReference type="SAM" id="MobiDB-lite"/>
    </source>
</evidence>
<dbReference type="Proteomes" id="UP001595075">
    <property type="component" value="Unassembled WGS sequence"/>
</dbReference>
<sequence>MHFSNGIIIALAALSSAAPIVEIVERNGRLVEALVEPANLTERQETLGSDCLNRGHKATKWVKADDPNPHQNFVFKQITGSQQCRGSPGNSAAIASGLTVGWAFSIGGSFSANPEAGGPGASLDIGYSISRSVSTTRTYGFGCASDTGSHQEPVCGFQRVQVTAYTVKEQSCDAPRPGCFGSKSNCKDTGKTGVVFAPNKDQGGADDGNPGNCYYDNFQLGLPCITVGNEIRSNPSSIPGGPQFVSCTDARSAPGQ</sequence>